<dbReference type="Gene3D" id="2.40.128.20">
    <property type="match status" value="1"/>
</dbReference>
<dbReference type="InterPro" id="IPR012337">
    <property type="entry name" value="RNaseH-like_sf"/>
</dbReference>
<dbReference type="Gene3D" id="3.30.420.10">
    <property type="entry name" value="Ribonuclease H-like superfamily/Ribonuclease H"/>
    <property type="match status" value="1"/>
</dbReference>
<accession>A0A6J8EK11</accession>
<dbReference type="CDD" id="cd19438">
    <property type="entry name" value="lipocalin_Blc-like"/>
    <property type="match status" value="1"/>
</dbReference>
<keyword evidence="5" id="KW-1185">Reference proteome</keyword>
<reference evidence="4 5" key="1">
    <citation type="submission" date="2020-06" db="EMBL/GenBank/DDBJ databases">
        <authorList>
            <person name="Li R."/>
            <person name="Bekaert M."/>
        </authorList>
    </citation>
    <scope>NUCLEOTIDE SEQUENCE [LARGE SCALE GENOMIC DNA]</scope>
    <source>
        <strain evidence="5">wild</strain>
    </source>
</reference>
<sequence length="710" mass="81004">MYTILLTTVLFPAVTGFLLDSFGLGSAVPTVSQLDVNKYLGRWFQMYASQSVYATFERKAVCVTADYTMSTDGSGHINVLNSERLSEAKGDLKVIHGYATPSKDVGKLTVHLETVGFNAPYWVMKLGPSTFGPDNKYQYALVSDNLKATLFVLARDPVVFKRDYEAEVMQFLKSEGFTSIINKPNADALSRKNVEDDRCSHLREGKTDATCQECLETGHDWDNFRTEVDDIGNLSKGEVSIHGLFDSIRTVTRSQTKDTPSSKVNVSNWFTGYTSKEIEALQREDTDLGRLHEWKDTGSCPTRDQVVQYSPAIRKYWLSFNNIVPVEGVLYQKRVHSTGTSSLQILVPKVLRQEVITMCHDHIFGAHMGVSKTIEKLKSQFHWYCMGIDVKSHIKHCPVCNRFKKSKKPRASLQNYIVGHPMDRIALDVIGPLPKTKRSNQYILVIGDHFTRWMEAYPLLNQQAEHVAEKLVHEFIGRFGIPLEIHTDQGRNFESDLFKEICNLLEIKKTRSTPYRPSSNGLIEKFNQTLEKMLRSFINNNKTNWDQFVGLLLAAYRSTPHPATGFTPNFLMFGREVYLPNHILFPLPKHESLSVGEYASNLHNRMEEVFKTARESLQLTAERQKKDYDTRLVENQFTVGSLVYKSNTFYRKLDAPLSGPYVVMEILSPVVYKIRNQKKTEIIHHDRLKTILYTTTQVGYTKSRAPLSQK</sequence>
<dbReference type="InterPro" id="IPR000566">
    <property type="entry name" value="Lipocln_cytosolic_FA-bd_dom"/>
</dbReference>
<dbReference type="AlphaFoldDB" id="A0A6J8EK11"/>
<dbReference type="InterPro" id="IPR047202">
    <property type="entry name" value="Lipocalin_Blc-like_dom"/>
</dbReference>
<dbReference type="InterPro" id="IPR036397">
    <property type="entry name" value="RNaseH_sf"/>
</dbReference>
<evidence type="ECO:0000256" key="1">
    <source>
        <dbReference type="ARBA" id="ARBA00023121"/>
    </source>
</evidence>
<dbReference type="GO" id="GO:0015074">
    <property type="term" value="P:DNA integration"/>
    <property type="evidence" value="ECO:0007669"/>
    <property type="project" value="InterPro"/>
</dbReference>
<protein>
    <recommendedName>
        <fullName evidence="3">Integrase catalytic domain-containing protein</fullName>
    </recommendedName>
</protein>
<keyword evidence="2" id="KW-0732">Signal</keyword>
<dbReference type="PANTHER" id="PTHR37984">
    <property type="entry name" value="PROTEIN CBG26694"/>
    <property type="match status" value="1"/>
</dbReference>
<dbReference type="GO" id="GO:0008289">
    <property type="term" value="F:lipid binding"/>
    <property type="evidence" value="ECO:0007669"/>
    <property type="project" value="UniProtKB-KW"/>
</dbReference>
<dbReference type="EMBL" id="CACVKT020009056">
    <property type="protein sequence ID" value="CAC5419895.1"/>
    <property type="molecule type" value="Genomic_DNA"/>
</dbReference>
<feature type="signal peptide" evidence="2">
    <location>
        <begin position="1"/>
        <end position="16"/>
    </location>
</feature>
<dbReference type="SUPFAM" id="SSF53098">
    <property type="entry name" value="Ribonuclease H-like"/>
    <property type="match status" value="1"/>
</dbReference>
<evidence type="ECO:0000259" key="3">
    <source>
        <dbReference type="PROSITE" id="PS50994"/>
    </source>
</evidence>
<dbReference type="Gene3D" id="1.10.340.70">
    <property type="match status" value="1"/>
</dbReference>
<dbReference type="Proteomes" id="UP000507470">
    <property type="component" value="Unassembled WGS sequence"/>
</dbReference>
<dbReference type="InterPro" id="IPR001584">
    <property type="entry name" value="Integrase_cat-core"/>
</dbReference>
<dbReference type="GO" id="GO:0003676">
    <property type="term" value="F:nucleic acid binding"/>
    <property type="evidence" value="ECO:0007669"/>
    <property type="project" value="InterPro"/>
</dbReference>
<feature type="domain" description="Integrase catalytic" evidence="3">
    <location>
        <begin position="417"/>
        <end position="576"/>
    </location>
</feature>
<evidence type="ECO:0000313" key="5">
    <source>
        <dbReference type="Proteomes" id="UP000507470"/>
    </source>
</evidence>
<keyword evidence="1" id="KW-0446">Lipid-binding</keyword>
<dbReference type="OrthoDB" id="565904at2759"/>
<evidence type="ECO:0000256" key="2">
    <source>
        <dbReference type="SAM" id="SignalP"/>
    </source>
</evidence>
<dbReference type="Pfam" id="PF00665">
    <property type="entry name" value="rve"/>
    <property type="match status" value="1"/>
</dbReference>
<dbReference type="Pfam" id="PF08212">
    <property type="entry name" value="Lipocalin_2"/>
    <property type="match status" value="1"/>
</dbReference>
<dbReference type="InterPro" id="IPR050951">
    <property type="entry name" value="Retrovirus_Pol_polyprotein"/>
</dbReference>
<organism evidence="4 5">
    <name type="scientific">Mytilus coruscus</name>
    <name type="common">Sea mussel</name>
    <dbReference type="NCBI Taxonomy" id="42192"/>
    <lineage>
        <taxon>Eukaryota</taxon>
        <taxon>Metazoa</taxon>
        <taxon>Spiralia</taxon>
        <taxon>Lophotrochozoa</taxon>
        <taxon>Mollusca</taxon>
        <taxon>Bivalvia</taxon>
        <taxon>Autobranchia</taxon>
        <taxon>Pteriomorphia</taxon>
        <taxon>Mytilida</taxon>
        <taxon>Mytiloidea</taxon>
        <taxon>Mytilidae</taxon>
        <taxon>Mytilinae</taxon>
        <taxon>Mytilus</taxon>
    </lineage>
</organism>
<dbReference type="FunFam" id="3.30.420.10:FF:000032">
    <property type="entry name" value="Retrovirus-related Pol polyprotein from transposon 297-like Protein"/>
    <property type="match status" value="1"/>
</dbReference>
<evidence type="ECO:0000313" key="4">
    <source>
        <dbReference type="EMBL" id="CAC5419895.1"/>
    </source>
</evidence>
<dbReference type="Pfam" id="PF17921">
    <property type="entry name" value="Integrase_H2C2"/>
    <property type="match status" value="1"/>
</dbReference>
<dbReference type="InterPro" id="IPR041588">
    <property type="entry name" value="Integrase_H2C2"/>
</dbReference>
<dbReference type="InterPro" id="IPR054465">
    <property type="entry name" value="Integrase_p58-like_C"/>
</dbReference>
<dbReference type="PROSITE" id="PS50994">
    <property type="entry name" value="INTEGRASE"/>
    <property type="match status" value="1"/>
</dbReference>
<dbReference type="InterPro" id="IPR012674">
    <property type="entry name" value="Calycin"/>
</dbReference>
<gene>
    <name evidence="4" type="ORF">MCOR_52176</name>
</gene>
<dbReference type="SUPFAM" id="SSF50814">
    <property type="entry name" value="Lipocalins"/>
    <property type="match status" value="1"/>
</dbReference>
<dbReference type="Pfam" id="PF22938">
    <property type="entry name" value="Integrase_p58_C"/>
    <property type="match status" value="1"/>
</dbReference>
<feature type="chain" id="PRO_5026822397" description="Integrase catalytic domain-containing protein" evidence="2">
    <location>
        <begin position="17"/>
        <end position="710"/>
    </location>
</feature>
<dbReference type="PANTHER" id="PTHR37984:SF15">
    <property type="entry name" value="INTEGRASE CATALYTIC DOMAIN-CONTAINING PROTEIN"/>
    <property type="match status" value="1"/>
</dbReference>
<proteinExistence type="predicted"/>
<name>A0A6J8EK11_MYTCO</name>
<dbReference type="FunFam" id="1.10.340.70:FF:000001">
    <property type="entry name" value="Retrovirus-related Pol polyprotein from transposon gypsy-like Protein"/>
    <property type="match status" value="1"/>
</dbReference>